<keyword evidence="9" id="KW-1185">Reference proteome</keyword>
<keyword evidence="3" id="KW-0378">Hydrolase</keyword>
<dbReference type="CDD" id="cd00190">
    <property type="entry name" value="Tryp_SPc"/>
    <property type="match status" value="1"/>
</dbReference>
<dbReference type="GO" id="GO:0004252">
    <property type="term" value="F:serine-type endopeptidase activity"/>
    <property type="evidence" value="ECO:0007669"/>
    <property type="project" value="InterPro"/>
</dbReference>
<evidence type="ECO:0000256" key="4">
    <source>
        <dbReference type="ARBA" id="ARBA00022825"/>
    </source>
</evidence>
<dbReference type="FunFam" id="2.40.10.10:FF:000068">
    <property type="entry name" value="transmembrane protease serine 2"/>
    <property type="match status" value="1"/>
</dbReference>
<accession>A0A226DPJ1</accession>
<evidence type="ECO:0000256" key="1">
    <source>
        <dbReference type="ARBA" id="ARBA00007664"/>
    </source>
</evidence>
<keyword evidence="2" id="KW-0645">Protease</keyword>
<keyword evidence="4" id="KW-0720">Serine protease</keyword>
<evidence type="ECO:0000256" key="6">
    <source>
        <dbReference type="SAM" id="SignalP"/>
    </source>
</evidence>
<comment type="similarity">
    <text evidence="1">Belongs to the peptidase S1 family.</text>
</comment>
<organism evidence="8 9">
    <name type="scientific">Folsomia candida</name>
    <name type="common">Springtail</name>
    <dbReference type="NCBI Taxonomy" id="158441"/>
    <lineage>
        <taxon>Eukaryota</taxon>
        <taxon>Metazoa</taxon>
        <taxon>Ecdysozoa</taxon>
        <taxon>Arthropoda</taxon>
        <taxon>Hexapoda</taxon>
        <taxon>Collembola</taxon>
        <taxon>Entomobryomorpha</taxon>
        <taxon>Isotomoidea</taxon>
        <taxon>Isotomidae</taxon>
        <taxon>Proisotominae</taxon>
        <taxon>Folsomia</taxon>
    </lineage>
</organism>
<keyword evidence="5" id="KW-1015">Disulfide bond</keyword>
<dbReference type="Gene3D" id="2.40.10.10">
    <property type="entry name" value="Trypsin-like serine proteases"/>
    <property type="match status" value="1"/>
</dbReference>
<dbReference type="Proteomes" id="UP000198287">
    <property type="component" value="Unassembled WGS sequence"/>
</dbReference>
<dbReference type="GO" id="GO:0006508">
    <property type="term" value="P:proteolysis"/>
    <property type="evidence" value="ECO:0007669"/>
    <property type="project" value="UniProtKB-KW"/>
</dbReference>
<dbReference type="AlphaFoldDB" id="A0A226DPJ1"/>
<dbReference type="PANTHER" id="PTHR24276:SF98">
    <property type="entry name" value="FI18310P1-RELATED"/>
    <property type="match status" value="1"/>
</dbReference>
<dbReference type="Pfam" id="PF00089">
    <property type="entry name" value="Trypsin"/>
    <property type="match status" value="1"/>
</dbReference>
<proteinExistence type="inferred from homology"/>
<feature type="chain" id="PRO_5012895110" evidence="6">
    <location>
        <begin position="26"/>
        <end position="530"/>
    </location>
</feature>
<feature type="signal peptide" evidence="6">
    <location>
        <begin position="1"/>
        <end position="25"/>
    </location>
</feature>
<dbReference type="InterPro" id="IPR009003">
    <property type="entry name" value="Peptidase_S1_PA"/>
</dbReference>
<reference evidence="8 9" key="1">
    <citation type="submission" date="2015-12" db="EMBL/GenBank/DDBJ databases">
        <title>The genome of Folsomia candida.</title>
        <authorList>
            <person name="Faddeeva A."/>
            <person name="Derks M.F."/>
            <person name="Anvar Y."/>
            <person name="Smit S."/>
            <person name="Van Straalen N."/>
            <person name="Roelofs D."/>
        </authorList>
    </citation>
    <scope>NUCLEOTIDE SEQUENCE [LARGE SCALE GENOMIC DNA]</scope>
    <source>
        <strain evidence="8 9">VU population</strain>
        <tissue evidence="8">Whole body</tissue>
    </source>
</reference>
<dbReference type="InterPro" id="IPR050430">
    <property type="entry name" value="Peptidase_S1"/>
</dbReference>
<sequence length="530" mass="60859">MPPRPPSCVIAVSYYLLLFLVETSAYQKDYTSFAELTKFSRIVGGSDARQGKFPWIAQMLVDGKHFCAGTIINEYYILGAAHCTGMDPNVIKFVLGEHSQNGDDGTEVVARVAEIICHKEYNPELYTNDIALFRLTHPLSFTSLYIQPARIAKKSTYLTKKMVVAGWGETSESDVLQKAAVTFRQDSVCENSYEHTVLEYHGGVQICVGAGARDKGILAAPFTPERPRLTIGSLESCHTFLVVPGIGCASSDYPGVYTKISAYVAWIHENMRAGRFALGQKATYIDLQYLWNNGKNLGGPKQRTYIDLQYKWSSVLGKKPTPPPKKHRTYIDLQYKSKKVPHYGPRTYIDLQYQAPTTPAPRIRHRTYIDLQYKLKKAPHYGPRTYIDLQYEAPTTPAPRHRTYIDLQYQAPTTPPPRIRHRTYIDLQYIWDNALGKKEKTHTPRQRIFIDLQYKWSKDLGKNLRQENVTLPRVPYFGRRPKPRIVHLRRKWNTGAGRRLIVRKGGQKLPPMRWRVQHMSPSLWVFHPYR</sequence>
<evidence type="ECO:0000313" key="8">
    <source>
        <dbReference type="EMBL" id="OXA47432.1"/>
    </source>
</evidence>
<dbReference type="OrthoDB" id="60866at2759"/>
<dbReference type="EMBL" id="LNIX01000013">
    <property type="protein sequence ID" value="OXA47432.1"/>
    <property type="molecule type" value="Genomic_DNA"/>
</dbReference>
<evidence type="ECO:0000256" key="5">
    <source>
        <dbReference type="ARBA" id="ARBA00023157"/>
    </source>
</evidence>
<dbReference type="SMART" id="SM00020">
    <property type="entry name" value="Tryp_SPc"/>
    <property type="match status" value="1"/>
</dbReference>
<dbReference type="SUPFAM" id="SSF50494">
    <property type="entry name" value="Trypsin-like serine proteases"/>
    <property type="match status" value="1"/>
</dbReference>
<comment type="caution">
    <text evidence="8">The sequence shown here is derived from an EMBL/GenBank/DDBJ whole genome shotgun (WGS) entry which is preliminary data.</text>
</comment>
<dbReference type="InterPro" id="IPR001254">
    <property type="entry name" value="Trypsin_dom"/>
</dbReference>
<dbReference type="PANTHER" id="PTHR24276">
    <property type="entry name" value="POLYSERASE-RELATED"/>
    <property type="match status" value="1"/>
</dbReference>
<gene>
    <name evidence="8" type="ORF">Fcan01_17699</name>
</gene>
<evidence type="ECO:0000313" key="9">
    <source>
        <dbReference type="Proteomes" id="UP000198287"/>
    </source>
</evidence>
<feature type="domain" description="Peptidase S1" evidence="7">
    <location>
        <begin position="42"/>
        <end position="272"/>
    </location>
</feature>
<dbReference type="InterPro" id="IPR043504">
    <property type="entry name" value="Peptidase_S1_PA_chymotrypsin"/>
</dbReference>
<evidence type="ECO:0000256" key="2">
    <source>
        <dbReference type="ARBA" id="ARBA00022670"/>
    </source>
</evidence>
<dbReference type="STRING" id="158441.A0A226DPJ1"/>
<protein>
    <submittedName>
        <fullName evidence="8">Trypsin-1</fullName>
    </submittedName>
</protein>
<name>A0A226DPJ1_FOLCA</name>
<dbReference type="PRINTS" id="PR00722">
    <property type="entry name" value="CHYMOTRYPSIN"/>
</dbReference>
<keyword evidence="6" id="KW-0732">Signal</keyword>
<dbReference type="InterPro" id="IPR001314">
    <property type="entry name" value="Peptidase_S1A"/>
</dbReference>
<evidence type="ECO:0000259" key="7">
    <source>
        <dbReference type="PROSITE" id="PS50240"/>
    </source>
</evidence>
<dbReference type="PROSITE" id="PS50240">
    <property type="entry name" value="TRYPSIN_DOM"/>
    <property type="match status" value="1"/>
</dbReference>
<evidence type="ECO:0000256" key="3">
    <source>
        <dbReference type="ARBA" id="ARBA00022801"/>
    </source>
</evidence>